<dbReference type="InterPro" id="IPR036291">
    <property type="entry name" value="NAD(P)-bd_dom_sf"/>
</dbReference>
<dbReference type="InterPro" id="IPR002347">
    <property type="entry name" value="SDR_fam"/>
</dbReference>
<organism evidence="1 2">
    <name type="scientific">Paenibacillus residui</name>
    <dbReference type="NCBI Taxonomy" id="629724"/>
    <lineage>
        <taxon>Bacteria</taxon>
        <taxon>Bacillati</taxon>
        <taxon>Bacillota</taxon>
        <taxon>Bacilli</taxon>
        <taxon>Bacillales</taxon>
        <taxon>Paenibacillaceae</taxon>
        <taxon>Paenibacillus</taxon>
    </lineage>
</organism>
<dbReference type="Gene3D" id="3.40.50.720">
    <property type="entry name" value="NAD(P)-binding Rossmann-like Domain"/>
    <property type="match status" value="1"/>
</dbReference>
<proteinExistence type="predicted"/>
<reference evidence="2" key="1">
    <citation type="journal article" date="2019" name="Int. J. Syst. Evol. Microbiol.">
        <title>The Global Catalogue of Microorganisms (GCM) 10K type strain sequencing project: providing services to taxonomists for standard genome sequencing and annotation.</title>
        <authorList>
            <consortium name="The Broad Institute Genomics Platform"/>
            <consortium name="The Broad Institute Genome Sequencing Center for Infectious Disease"/>
            <person name="Wu L."/>
            <person name="Ma J."/>
        </authorList>
    </citation>
    <scope>NUCLEOTIDE SEQUENCE [LARGE SCALE GENOMIC DNA]</scope>
    <source>
        <strain evidence="2">CCUG 57263</strain>
    </source>
</reference>
<dbReference type="EMBL" id="JBHTIU010000008">
    <property type="protein sequence ID" value="MFD0867929.1"/>
    <property type="molecule type" value="Genomic_DNA"/>
</dbReference>
<dbReference type="Pfam" id="PF00106">
    <property type="entry name" value="adh_short"/>
    <property type="match status" value="1"/>
</dbReference>
<dbReference type="SUPFAM" id="SSF51735">
    <property type="entry name" value="NAD(P)-binding Rossmann-fold domains"/>
    <property type="match status" value="1"/>
</dbReference>
<evidence type="ECO:0000313" key="1">
    <source>
        <dbReference type="EMBL" id="MFD0867929.1"/>
    </source>
</evidence>
<evidence type="ECO:0000313" key="2">
    <source>
        <dbReference type="Proteomes" id="UP001597120"/>
    </source>
</evidence>
<accession>A0ABW3D5H8</accession>
<protein>
    <submittedName>
        <fullName evidence="1">SDR family NAD(P)-dependent oxidoreductase</fullName>
    </submittedName>
</protein>
<sequence>MRTIVIAGGTDGIGRELALQLLRNGEHVIIIGRSSEKGEELRLEAARLDGEDRFLFLQADLSLVSENIRIVNEVQAVENIGQAHL</sequence>
<keyword evidence="2" id="KW-1185">Reference proteome</keyword>
<gene>
    <name evidence="1" type="ORF">ACFQ03_02115</name>
</gene>
<dbReference type="RefSeq" id="WP_379285736.1">
    <property type="nucleotide sequence ID" value="NZ_JBHTIU010000008.1"/>
</dbReference>
<comment type="caution">
    <text evidence="1">The sequence shown here is derived from an EMBL/GenBank/DDBJ whole genome shotgun (WGS) entry which is preliminary data.</text>
</comment>
<name>A0ABW3D5H8_9BACL</name>
<dbReference type="Proteomes" id="UP001597120">
    <property type="component" value="Unassembled WGS sequence"/>
</dbReference>